<gene>
    <name evidence="4" type="ORF">CGS58_04725</name>
</gene>
<dbReference type="SUPFAM" id="SSF51445">
    <property type="entry name" value="(Trans)glycosidases"/>
    <property type="match status" value="1"/>
</dbReference>
<accession>A0A2A7ARM3</accession>
<feature type="domain" description="Glycosyl hydrolase-like 10" evidence="3">
    <location>
        <begin position="66"/>
        <end position="363"/>
    </location>
</feature>
<reference evidence="4 5" key="1">
    <citation type="journal article" date="2017" name="Front. Microbiol.">
        <title>New Insights into the Diversity of the Genus Faecalibacterium.</title>
        <authorList>
            <person name="Benevides L."/>
            <person name="Burman S."/>
            <person name="Martin R."/>
            <person name="Robert V."/>
            <person name="Thomas M."/>
            <person name="Miquel S."/>
            <person name="Chain F."/>
            <person name="Sokol H."/>
            <person name="Bermudez-Humaran L.G."/>
            <person name="Morrison M."/>
            <person name="Langella P."/>
            <person name="Azevedo V.A."/>
            <person name="Chatel J.M."/>
            <person name="Soares S."/>
        </authorList>
    </citation>
    <scope>NUCLEOTIDE SEQUENCE [LARGE SCALE GENOMIC DNA]</scope>
    <source>
        <strain evidence="4 5">CNCM I 4575</strain>
    </source>
</reference>
<dbReference type="Gene3D" id="3.20.20.80">
    <property type="entry name" value="Glycosidases"/>
    <property type="match status" value="1"/>
</dbReference>
<dbReference type="RefSeq" id="WP_097839118.1">
    <property type="nucleotide sequence ID" value="NZ_NMTY01000009.1"/>
</dbReference>
<evidence type="ECO:0000313" key="4">
    <source>
        <dbReference type="EMBL" id="PDX81835.1"/>
    </source>
</evidence>
<dbReference type="AlphaFoldDB" id="A0A2A7ARM3"/>
<dbReference type="PANTHER" id="PTHR43405:SF1">
    <property type="entry name" value="GLYCOSYL HYDROLASE DIGH"/>
    <property type="match status" value="1"/>
</dbReference>
<organism evidence="4 5">
    <name type="scientific">Faecalibacterium prausnitzii</name>
    <dbReference type="NCBI Taxonomy" id="853"/>
    <lineage>
        <taxon>Bacteria</taxon>
        <taxon>Bacillati</taxon>
        <taxon>Bacillota</taxon>
        <taxon>Clostridia</taxon>
        <taxon>Eubacteriales</taxon>
        <taxon>Oscillospiraceae</taxon>
        <taxon>Faecalibacterium</taxon>
    </lineage>
</organism>
<dbReference type="InterPro" id="IPR052177">
    <property type="entry name" value="Divisome_Glycosyl_Hydrolase"/>
</dbReference>
<proteinExistence type="predicted"/>
<dbReference type="Pfam" id="PF02638">
    <property type="entry name" value="GHL10"/>
    <property type="match status" value="1"/>
</dbReference>
<feature type="compositionally biased region" description="Low complexity" evidence="2">
    <location>
        <begin position="44"/>
        <end position="53"/>
    </location>
</feature>
<sequence>MTQRRRAPRRRKKIRRRVFLAGLGGAALAAGAYIVHHSIQNGNESKSPTAPEAAPEPNPALPSGEWRAVWVSYLEWARMDFSSEEAFRTAAAELLDNSAALGLNTVIAQVRPFGDALYESSLFPWSHLCTGTQGQGPGFDPLDVLVTEAHGRGLSLEAWVNPYRLKSSAAMPPSIADTNLMNTHPEWCCTVGDGVYLNPAVPEAAAYVVQGVAELVEKYAVDGIHFDDYFYPTTDASLDAAQFAASGETDLAGWRRANVTALVKAARDAVKAADPTLRFGISPQGNPDNDLATQYSDVYGWLAASGEEAVVDYLCPQIYWGYGYQLQSGSTRFAFENIVPEWLGMARAADVALYFGLGAYRVGVGDGGANEDSTSQWATGSALARQVADLRRWGAQGWALYRYDSLFGPAQNDLAAAERAALAEGNG</sequence>
<protein>
    <submittedName>
        <fullName evidence="4">FenI protein</fullName>
    </submittedName>
</protein>
<evidence type="ECO:0000259" key="3">
    <source>
        <dbReference type="Pfam" id="PF02638"/>
    </source>
</evidence>
<evidence type="ECO:0000313" key="5">
    <source>
        <dbReference type="Proteomes" id="UP000220005"/>
    </source>
</evidence>
<feature type="region of interest" description="Disordered" evidence="2">
    <location>
        <begin position="42"/>
        <end position="61"/>
    </location>
</feature>
<evidence type="ECO:0000256" key="2">
    <source>
        <dbReference type="SAM" id="MobiDB-lite"/>
    </source>
</evidence>
<keyword evidence="1" id="KW-0732">Signal</keyword>
<dbReference type="InterPro" id="IPR003790">
    <property type="entry name" value="GHL10"/>
</dbReference>
<comment type="caution">
    <text evidence="4">The sequence shown here is derived from an EMBL/GenBank/DDBJ whole genome shotgun (WGS) entry which is preliminary data.</text>
</comment>
<dbReference type="InterPro" id="IPR017853">
    <property type="entry name" value="GH"/>
</dbReference>
<dbReference type="Proteomes" id="UP000220005">
    <property type="component" value="Unassembled WGS sequence"/>
</dbReference>
<dbReference type="PANTHER" id="PTHR43405">
    <property type="entry name" value="GLYCOSYL HYDROLASE DIGH"/>
    <property type="match status" value="1"/>
</dbReference>
<dbReference type="EMBL" id="NMTY01000009">
    <property type="protein sequence ID" value="PDX81835.1"/>
    <property type="molecule type" value="Genomic_DNA"/>
</dbReference>
<name>A0A2A7ARM3_9FIRM</name>
<evidence type="ECO:0000256" key="1">
    <source>
        <dbReference type="ARBA" id="ARBA00022729"/>
    </source>
</evidence>